<dbReference type="GO" id="GO:0005694">
    <property type="term" value="C:chromosome"/>
    <property type="evidence" value="ECO:0007669"/>
    <property type="project" value="UniProtKB-SubCell"/>
</dbReference>
<evidence type="ECO:0000256" key="9">
    <source>
        <dbReference type="ARBA" id="ARBA00022776"/>
    </source>
</evidence>
<reference evidence="17" key="1">
    <citation type="submission" date="2019-08" db="EMBL/GenBank/DDBJ databases">
        <title>The improved chromosome-level genome for the pearl oyster Pinctada fucata martensii using PacBio sequencing and Hi-C.</title>
        <authorList>
            <person name="Zheng Z."/>
        </authorList>
    </citation>
    <scope>NUCLEOTIDE SEQUENCE</scope>
    <source>
        <strain evidence="17">ZZ-2019</strain>
        <tissue evidence="17">Adductor muscle</tissue>
    </source>
</reference>
<dbReference type="GO" id="GO:0016607">
    <property type="term" value="C:nuclear speck"/>
    <property type="evidence" value="ECO:0007669"/>
    <property type="project" value="UniProtKB-SubCell"/>
</dbReference>
<dbReference type="GO" id="GO:0008270">
    <property type="term" value="F:zinc ion binding"/>
    <property type="evidence" value="ECO:0007669"/>
    <property type="project" value="UniProtKB-KW"/>
</dbReference>
<feature type="compositionally biased region" description="Acidic residues" evidence="15">
    <location>
        <begin position="155"/>
        <end position="164"/>
    </location>
</feature>
<evidence type="ECO:0000256" key="12">
    <source>
        <dbReference type="ARBA" id="ARBA00023242"/>
    </source>
</evidence>
<keyword evidence="18" id="KW-1185">Reference proteome</keyword>
<dbReference type="GO" id="GO:0003676">
    <property type="term" value="F:nucleic acid binding"/>
    <property type="evidence" value="ECO:0007669"/>
    <property type="project" value="InterPro"/>
</dbReference>
<evidence type="ECO:0000256" key="8">
    <source>
        <dbReference type="ARBA" id="ARBA00022771"/>
    </source>
</evidence>
<feature type="compositionally biased region" description="Basic and acidic residues" evidence="15">
    <location>
        <begin position="199"/>
        <end position="212"/>
    </location>
</feature>
<dbReference type="GO" id="GO:0051301">
    <property type="term" value="P:cell division"/>
    <property type="evidence" value="ECO:0007669"/>
    <property type="project" value="UniProtKB-KW"/>
</dbReference>
<dbReference type="EMBL" id="VSWD01000009">
    <property type="protein sequence ID" value="KAK3092567.1"/>
    <property type="molecule type" value="Genomic_DNA"/>
</dbReference>
<keyword evidence="10" id="KW-0862">Zinc</keyword>
<proteinExistence type="predicted"/>
<comment type="subcellular location">
    <subcellularLocation>
        <location evidence="1">Chromosome</location>
    </subcellularLocation>
    <subcellularLocation>
        <location evidence="2">Nucleus speckle</location>
    </subcellularLocation>
</comment>
<evidence type="ECO:0000256" key="2">
    <source>
        <dbReference type="ARBA" id="ARBA00004324"/>
    </source>
</evidence>
<dbReference type="SMART" id="SM00451">
    <property type="entry name" value="ZnF_U1"/>
    <property type="match status" value="1"/>
</dbReference>
<dbReference type="AlphaFoldDB" id="A0AA88XVE1"/>
<evidence type="ECO:0000256" key="3">
    <source>
        <dbReference type="ARBA" id="ARBA00017358"/>
    </source>
</evidence>
<keyword evidence="7" id="KW-0479">Metal-binding</keyword>
<feature type="compositionally biased region" description="Low complexity" evidence="15">
    <location>
        <begin position="169"/>
        <end position="182"/>
    </location>
</feature>
<evidence type="ECO:0000256" key="6">
    <source>
        <dbReference type="ARBA" id="ARBA00022618"/>
    </source>
</evidence>
<evidence type="ECO:0000256" key="7">
    <source>
        <dbReference type="ARBA" id="ARBA00022723"/>
    </source>
</evidence>
<feature type="compositionally biased region" description="Basic and acidic residues" evidence="15">
    <location>
        <begin position="298"/>
        <end position="308"/>
    </location>
</feature>
<keyword evidence="9" id="KW-0498">Mitosis</keyword>
<gene>
    <name evidence="17" type="ORF">FSP39_004492</name>
</gene>
<keyword evidence="4" id="KW-0158">Chromosome</keyword>
<dbReference type="GO" id="GO:0044773">
    <property type="term" value="P:mitotic DNA damage checkpoint signaling"/>
    <property type="evidence" value="ECO:0007669"/>
    <property type="project" value="TreeGrafter"/>
</dbReference>
<sequence length="334" mass="38232">MNRKQSGTQHVEMDQRGNAYEDLEDKYNALDQLVCVLCNSVIKSDILWTAHLGSRQHKEKLDVMRTAGPTKPPELVGKRKAEFIEPVPHKKLKEKDKGVKHSDGVPSDFFDSKRTALPKNSSEKTSEKTPIKSILKSSNSQNSTNQLGLGSYSSSEEDDSEDEDEKGKQSMSSSVTPSMQSSIQLSHPSLPPDFFDSGVKTEEPVEEEKTKTMADVLPEGFFDNPKADAKVRQVEYKDKMEEEWEMFQRAMKEESHVSEAIMEEEDEQINVDRNIDEIDDQINRWKEINTLEIKKEEIMQRKNEAPGKEEDDSDDDLGEEDLEEFLNWRSKKLK</sequence>
<evidence type="ECO:0000256" key="14">
    <source>
        <dbReference type="ARBA" id="ARBA00030672"/>
    </source>
</evidence>
<protein>
    <recommendedName>
        <fullName evidence="3">Zinc finger protein 830</fullName>
    </recommendedName>
    <alternativeName>
        <fullName evidence="14">Coiled-coil domain-containing protein 16</fullName>
    </alternativeName>
</protein>
<organism evidence="17 18">
    <name type="scientific">Pinctada imbricata</name>
    <name type="common">Atlantic pearl-oyster</name>
    <name type="synonym">Pinctada martensii</name>
    <dbReference type="NCBI Taxonomy" id="66713"/>
    <lineage>
        <taxon>Eukaryota</taxon>
        <taxon>Metazoa</taxon>
        <taxon>Spiralia</taxon>
        <taxon>Lophotrochozoa</taxon>
        <taxon>Mollusca</taxon>
        <taxon>Bivalvia</taxon>
        <taxon>Autobranchia</taxon>
        <taxon>Pteriomorphia</taxon>
        <taxon>Pterioida</taxon>
        <taxon>Pterioidea</taxon>
        <taxon>Pteriidae</taxon>
        <taxon>Pinctada</taxon>
    </lineage>
</organism>
<accession>A0AA88XVE1</accession>
<dbReference type="PANTHER" id="PTHR13278">
    <property type="entry name" value="ZINC FINGER PROTEIN 830"/>
    <property type="match status" value="1"/>
</dbReference>
<dbReference type="GO" id="GO:0033314">
    <property type="term" value="P:mitotic DNA replication checkpoint signaling"/>
    <property type="evidence" value="ECO:0007669"/>
    <property type="project" value="TreeGrafter"/>
</dbReference>
<dbReference type="GO" id="GO:0033260">
    <property type="term" value="P:nuclear DNA replication"/>
    <property type="evidence" value="ECO:0007669"/>
    <property type="project" value="TreeGrafter"/>
</dbReference>
<feature type="domain" description="U1-type" evidence="16">
    <location>
        <begin position="30"/>
        <end position="64"/>
    </location>
</feature>
<keyword evidence="6" id="KW-0132">Cell division</keyword>
<dbReference type="PANTHER" id="PTHR13278:SF0">
    <property type="entry name" value="ZINC FINGER PROTEIN 830"/>
    <property type="match status" value="1"/>
</dbReference>
<dbReference type="Pfam" id="PF23406">
    <property type="entry name" value="ZNF380_CC"/>
    <property type="match status" value="1"/>
</dbReference>
<evidence type="ECO:0000256" key="13">
    <source>
        <dbReference type="ARBA" id="ARBA00023306"/>
    </source>
</evidence>
<dbReference type="InterPro" id="IPR059039">
    <property type="entry name" value="ZNF380_CC"/>
</dbReference>
<keyword evidence="5" id="KW-0217">Developmental protein</keyword>
<feature type="compositionally biased region" description="Basic and acidic residues" evidence="15">
    <location>
        <begin position="121"/>
        <end position="130"/>
    </location>
</feature>
<feature type="compositionally biased region" description="Acidic residues" evidence="15">
    <location>
        <begin position="309"/>
        <end position="321"/>
    </location>
</feature>
<evidence type="ECO:0000259" key="16">
    <source>
        <dbReference type="SMART" id="SM00451"/>
    </source>
</evidence>
<dbReference type="GO" id="GO:0005681">
    <property type="term" value="C:spliceosomal complex"/>
    <property type="evidence" value="ECO:0007669"/>
    <property type="project" value="InterPro"/>
</dbReference>
<evidence type="ECO:0000256" key="15">
    <source>
        <dbReference type="SAM" id="MobiDB-lite"/>
    </source>
</evidence>
<evidence type="ECO:0000256" key="4">
    <source>
        <dbReference type="ARBA" id="ARBA00022454"/>
    </source>
</evidence>
<feature type="region of interest" description="Disordered" evidence="15">
    <location>
        <begin position="298"/>
        <end position="321"/>
    </location>
</feature>
<keyword evidence="12" id="KW-0539">Nucleus</keyword>
<evidence type="ECO:0000313" key="17">
    <source>
        <dbReference type="EMBL" id="KAK3092567.1"/>
    </source>
</evidence>
<evidence type="ECO:0000313" key="18">
    <source>
        <dbReference type="Proteomes" id="UP001186944"/>
    </source>
</evidence>
<keyword evidence="8" id="KW-0863">Zinc-finger</keyword>
<dbReference type="SUPFAM" id="SSF57667">
    <property type="entry name" value="beta-beta-alpha zinc fingers"/>
    <property type="match status" value="1"/>
</dbReference>
<keyword evidence="11" id="KW-0175">Coiled coil</keyword>
<dbReference type="InterPro" id="IPR036236">
    <property type="entry name" value="Znf_C2H2_sf"/>
</dbReference>
<feature type="compositionally biased region" description="Basic and acidic residues" evidence="15">
    <location>
        <begin position="93"/>
        <end position="103"/>
    </location>
</feature>
<evidence type="ECO:0000256" key="10">
    <source>
        <dbReference type="ARBA" id="ARBA00022833"/>
    </source>
</evidence>
<comment type="caution">
    <text evidence="17">The sequence shown here is derived from an EMBL/GenBank/DDBJ whole genome shotgun (WGS) entry which is preliminary data.</text>
</comment>
<dbReference type="InterPro" id="IPR040050">
    <property type="entry name" value="ZNF830-like"/>
</dbReference>
<evidence type="ECO:0000256" key="5">
    <source>
        <dbReference type="ARBA" id="ARBA00022473"/>
    </source>
</evidence>
<evidence type="ECO:0000256" key="1">
    <source>
        <dbReference type="ARBA" id="ARBA00004286"/>
    </source>
</evidence>
<keyword evidence="13" id="KW-0131">Cell cycle</keyword>
<evidence type="ECO:0000256" key="11">
    <source>
        <dbReference type="ARBA" id="ARBA00023054"/>
    </source>
</evidence>
<dbReference type="Proteomes" id="UP001186944">
    <property type="component" value="Unassembled WGS sequence"/>
</dbReference>
<feature type="region of interest" description="Disordered" evidence="15">
    <location>
        <begin position="57"/>
        <end position="212"/>
    </location>
</feature>
<name>A0AA88XVE1_PINIB</name>
<dbReference type="InterPro" id="IPR003604">
    <property type="entry name" value="Matrin/U1-like-C_Znf_C2H2"/>
</dbReference>
<feature type="compositionally biased region" description="Polar residues" evidence="15">
    <location>
        <begin position="135"/>
        <end position="152"/>
    </location>
</feature>